<feature type="transmembrane region" description="Helical" evidence="7">
    <location>
        <begin position="334"/>
        <end position="355"/>
    </location>
</feature>
<feature type="transmembrane region" description="Helical" evidence="7">
    <location>
        <begin position="280"/>
        <end position="297"/>
    </location>
</feature>
<proteinExistence type="predicted"/>
<dbReference type="PROSITE" id="PS50850">
    <property type="entry name" value="MFS"/>
    <property type="match status" value="1"/>
</dbReference>
<dbReference type="SUPFAM" id="SSF103473">
    <property type="entry name" value="MFS general substrate transporter"/>
    <property type="match status" value="1"/>
</dbReference>
<feature type="region of interest" description="Disordered" evidence="6">
    <location>
        <begin position="395"/>
        <end position="439"/>
    </location>
</feature>
<dbReference type="InterPro" id="IPR050189">
    <property type="entry name" value="MFS_Efflux_Transporters"/>
</dbReference>
<dbReference type="EMBL" id="JBEZUR010000031">
    <property type="protein sequence ID" value="MEU3556335.1"/>
    <property type="molecule type" value="Genomic_DNA"/>
</dbReference>
<dbReference type="Proteomes" id="UP001550850">
    <property type="component" value="Unassembled WGS sequence"/>
</dbReference>
<evidence type="ECO:0000256" key="4">
    <source>
        <dbReference type="ARBA" id="ARBA00022989"/>
    </source>
</evidence>
<dbReference type="CDD" id="cd17324">
    <property type="entry name" value="MFS_NepI_like"/>
    <property type="match status" value="1"/>
</dbReference>
<evidence type="ECO:0000313" key="9">
    <source>
        <dbReference type="EMBL" id="MEU3556335.1"/>
    </source>
</evidence>
<evidence type="ECO:0000256" key="6">
    <source>
        <dbReference type="SAM" id="MobiDB-lite"/>
    </source>
</evidence>
<dbReference type="PANTHER" id="PTHR43124:SF3">
    <property type="entry name" value="CHLORAMPHENICOL EFFLUX PUMP RV0191"/>
    <property type="match status" value="1"/>
</dbReference>
<name>A0ABV2YKS1_9ACTN</name>
<evidence type="ECO:0000259" key="8">
    <source>
        <dbReference type="PROSITE" id="PS50850"/>
    </source>
</evidence>
<keyword evidence="2" id="KW-1003">Cell membrane</keyword>
<dbReference type="InterPro" id="IPR020846">
    <property type="entry name" value="MFS_dom"/>
</dbReference>
<dbReference type="RefSeq" id="WP_108953187.1">
    <property type="nucleotide sequence ID" value="NZ_BEVZ01000002.1"/>
</dbReference>
<evidence type="ECO:0000256" key="3">
    <source>
        <dbReference type="ARBA" id="ARBA00022692"/>
    </source>
</evidence>
<feature type="transmembrane region" description="Helical" evidence="7">
    <location>
        <begin position="214"/>
        <end position="237"/>
    </location>
</feature>
<feature type="transmembrane region" description="Helical" evidence="7">
    <location>
        <begin position="173"/>
        <end position="193"/>
    </location>
</feature>
<comment type="subcellular location">
    <subcellularLocation>
        <location evidence="1">Cell membrane</location>
        <topology evidence="1">Multi-pass membrane protein</topology>
    </subcellularLocation>
</comment>
<dbReference type="InterPro" id="IPR011701">
    <property type="entry name" value="MFS"/>
</dbReference>
<feature type="transmembrane region" description="Helical" evidence="7">
    <location>
        <begin position="55"/>
        <end position="73"/>
    </location>
</feature>
<organism evidence="9 10">
    <name type="scientific">Streptomyces fragilis</name>
    <dbReference type="NCBI Taxonomy" id="67301"/>
    <lineage>
        <taxon>Bacteria</taxon>
        <taxon>Bacillati</taxon>
        <taxon>Actinomycetota</taxon>
        <taxon>Actinomycetes</taxon>
        <taxon>Kitasatosporales</taxon>
        <taxon>Streptomycetaceae</taxon>
        <taxon>Streptomyces</taxon>
    </lineage>
</organism>
<gene>
    <name evidence="9" type="ORF">AB0E65_19310</name>
</gene>
<feature type="compositionally biased region" description="Basic and acidic residues" evidence="6">
    <location>
        <begin position="430"/>
        <end position="439"/>
    </location>
</feature>
<keyword evidence="3 7" id="KW-0812">Transmembrane</keyword>
<protein>
    <submittedName>
        <fullName evidence="9">MFS transporter</fullName>
    </submittedName>
</protein>
<feature type="transmembrane region" description="Helical" evidence="7">
    <location>
        <begin position="85"/>
        <end position="111"/>
    </location>
</feature>
<evidence type="ECO:0000256" key="2">
    <source>
        <dbReference type="ARBA" id="ARBA00022475"/>
    </source>
</evidence>
<keyword evidence="10" id="KW-1185">Reference proteome</keyword>
<feature type="transmembrane region" description="Helical" evidence="7">
    <location>
        <begin position="117"/>
        <end position="137"/>
    </location>
</feature>
<dbReference type="Gene3D" id="1.20.1250.20">
    <property type="entry name" value="MFS general substrate transporter like domains"/>
    <property type="match status" value="1"/>
</dbReference>
<evidence type="ECO:0000313" key="10">
    <source>
        <dbReference type="Proteomes" id="UP001550850"/>
    </source>
</evidence>
<dbReference type="Pfam" id="PF07690">
    <property type="entry name" value="MFS_1"/>
    <property type="match status" value="1"/>
</dbReference>
<reference evidence="9 10" key="1">
    <citation type="submission" date="2024-06" db="EMBL/GenBank/DDBJ databases">
        <title>The Natural Products Discovery Center: Release of the First 8490 Sequenced Strains for Exploring Actinobacteria Biosynthetic Diversity.</title>
        <authorList>
            <person name="Kalkreuter E."/>
            <person name="Kautsar S.A."/>
            <person name="Yang D."/>
            <person name="Bader C.D."/>
            <person name="Teijaro C.N."/>
            <person name="Fluegel L."/>
            <person name="Davis C.M."/>
            <person name="Simpson J.R."/>
            <person name="Lauterbach L."/>
            <person name="Steele A.D."/>
            <person name="Gui C."/>
            <person name="Meng S."/>
            <person name="Li G."/>
            <person name="Viehrig K."/>
            <person name="Ye F."/>
            <person name="Su P."/>
            <person name="Kiefer A.F."/>
            <person name="Nichols A."/>
            <person name="Cepeda A.J."/>
            <person name="Yan W."/>
            <person name="Fan B."/>
            <person name="Jiang Y."/>
            <person name="Adhikari A."/>
            <person name="Zheng C.-J."/>
            <person name="Schuster L."/>
            <person name="Cowan T.M."/>
            <person name="Smanski M.J."/>
            <person name="Chevrette M.G."/>
            <person name="De Carvalho L.P.S."/>
            <person name="Shen B."/>
        </authorList>
    </citation>
    <scope>NUCLEOTIDE SEQUENCE [LARGE SCALE GENOMIC DNA]</scope>
    <source>
        <strain evidence="9 10">NPDC038104</strain>
    </source>
</reference>
<feature type="transmembrane region" description="Helical" evidence="7">
    <location>
        <begin position="303"/>
        <end position="322"/>
    </location>
</feature>
<evidence type="ECO:0000256" key="5">
    <source>
        <dbReference type="ARBA" id="ARBA00023136"/>
    </source>
</evidence>
<dbReference type="PANTHER" id="PTHR43124">
    <property type="entry name" value="PURINE EFFLUX PUMP PBUE"/>
    <property type="match status" value="1"/>
</dbReference>
<evidence type="ECO:0000256" key="1">
    <source>
        <dbReference type="ARBA" id="ARBA00004651"/>
    </source>
</evidence>
<feature type="transmembrane region" description="Helical" evidence="7">
    <location>
        <begin position="249"/>
        <end position="268"/>
    </location>
</feature>
<keyword evidence="4 7" id="KW-1133">Transmembrane helix</keyword>
<accession>A0ABV2YKS1</accession>
<feature type="transmembrane region" description="Helical" evidence="7">
    <location>
        <begin position="144"/>
        <end position="167"/>
    </location>
</feature>
<dbReference type="InterPro" id="IPR036259">
    <property type="entry name" value="MFS_trans_sf"/>
</dbReference>
<comment type="caution">
    <text evidence="9">The sequence shown here is derived from an EMBL/GenBank/DDBJ whole genome shotgun (WGS) entry which is preliminary data.</text>
</comment>
<evidence type="ECO:0000256" key="7">
    <source>
        <dbReference type="SAM" id="Phobius"/>
    </source>
</evidence>
<feature type="domain" description="Major facilitator superfamily (MFS) profile" evidence="8">
    <location>
        <begin position="14"/>
        <end position="390"/>
    </location>
</feature>
<feature type="transmembrane region" description="Helical" evidence="7">
    <location>
        <begin position="367"/>
        <end position="385"/>
    </location>
</feature>
<sequence>MNRAPAGAASGVRPAAIAALGALMAATFCVSTTENLPAGLLPEISAGLDVSLSAAGQLVTGYAVVVTVLSVPLTYATRRVPRRPLLLGLMALFVVASVASAAAPTFGLLLASRAVTALVHAVFWAVVTVTATSLFPVSVRGRVVAMVFGATSLATVLGVPAGSWIGQQAGWRAAFWVLAGIGLLAFVTVVLCLPSTGAAREDGDGRRAPDAARYVVLVVTIVLVMTGLGAAFTYTVPFLLEVSGFSTEAISPLLLVRGAAGVAVLFLAGRLADRYPRPATVVPVALLALSLLGTYAWGSSPVVAAVLTAMCGVALFAMITTLTSELLTVAPGDLFIASAVGNAAFNAGTAAGAAAGGMVLSASGVRAVMLIGGLLTAAGLAVLLADQLVGRARASRPTVTGPSAGRRAEAGAGPSAGRGAEAGAGPSVERNAERVAERS</sequence>
<keyword evidence="5 7" id="KW-0472">Membrane</keyword>